<evidence type="ECO:0000313" key="2">
    <source>
        <dbReference type="EMBL" id="GAG38737.1"/>
    </source>
</evidence>
<reference evidence="2" key="1">
    <citation type="journal article" date="2014" name="Front. Microbiol.">
        <title>High frequency of phylogenetically diverse reductive dehalogenase-homologous genes in deep subseafloor sedimentary metagenomes.</title>
        <authorList>
            <person name="Kawai M."/>
            <person name="Futagami T."/>
            <person name="Toyoda A."/>
            <person name="Takaki Y."/>
            <person name="Nishi S."/>
            <person name="Hori S."/>
            <person name="Arai W."/>
            <person name="Tsubouchi T."/>
            <person name="Morono Y."/>
            <person name="Uchiyama I."/>
            <person name="Ito T."/>
            <person name="Fujiyama A."/>
            <person name="Inagaki F."/>
            <person name="Takami H."/>
        </authorList>
    </citation>
    <scope>NUCLEOTIDE SEQUENCE</scope>
    <source>
        <strain evidence="2">Expedition CK06-06</strain>
    </source>
</reference>
<keyword evidence="1" id="KW-0812">Transmembrane</keyword>
<dbReference type="EMBL" id="BARS01042034">
    <property type="protein sequence ID" value="GAG38737.1"/>
    <property type="molecule type" value="Genomic_DNA"/>
</dbReference>
<dbReference type="AlphaFoldDB" id="X0XTV7"/>
<evidence type="ECO:0008006" key="3">
    <source>
        <dbReference type="Google" id="ProtNLM"/>
    </source>
</evidence>
<evidence type="ECO:0000256" key="1">
    <source>
        <dbReference type="SAM" id="Phobius"/>
    </source>
</evidence>
<gene>
    <name evidence="2" type="ORF">S01H1_63834</name>
</gene>
<sequence>RIFLAVLGTAALGILVELGQMVLTAGRLLETLDILANLLGAVMMGLLWWVVRVGQVSPPPAESLPA</sequence>
<keyword evidence="1" id="KW-1133">Transmembrane helix</keyword>
<protein>
    <recommendedName>
        <fullName evidence="3">VanZ-like domain-containing protein</fullName>
    </recommendedName>
</protein>
<feature type="transmembrane region" description="Helical" evidence="1">
    <location>
        <begin position="34"/>
        <end position="51"/>
    </location>
</feature>
<proteinExistence type="predicted"/>
<accession>X0XTV7</accession>
<comment type="caution">
    <text evidence="2">The sequence shown here is derived from an EMBL/GenBank/DDBJ whole genome shotgun (WGS) entry which is preliminary data.</text>
</comment>
<feature type="non-terminal residue" evidence="2">
    <location>
        <position position="1"/>
    </location>
</feature>
<organism evidence="2">
    <name type="scientific">marine sediment metagenome</name>
    <dbReference type="NCBI Taxonomy" id="412755"/>
    <lineage>
        <taxon>unclassified sequences</taxon>
        <taxon>metagenomes</taxon>
        <taxon>ecological metagenomes</taxon>
    </lineage>
</organism>
<keyword evidence="1" id="KW-0472">Membrane</keyword>
<name>X0XTV7_9ZZZZ</name>